<keyword evidence="1" id="KW-0175">Coiled coil</keyword>
<proteinExistence type="predicted"/>
<evidence type="ECO:0000313" key="3">
    <source>
        <dbReference type="EMBL" id="KAG5180039.1"/>
    </source>
</evidence>
<dbReference type="Proteomes" id="UP000664859">
    <property type="component" value="Unassembled WGS sequence"/>
</dbReference>
<dbReference type="SUPFAM" id="SSF56112">
    <property type="entry name" value="Protein kinase-like (PK-like)"/>
    <property type="match status" value="1"/>
</dbReference>
<comment type="caution">
    <text evidence="3">The sequence shown here is derived from an EMBL/GenBank/DDBJ whole genome shotgun (WGS) entry which is preliminary data.</text>
</comment>
<organism evidence="3 4">
    <name type="scientific">Tribonema minus</name>
    <dbReference type="NCBI Taxonomy" id="303371"/>
    <lineage>
        <taxon>Eukaryota</taxon>
        <taxon>Sar</taxon>
        <taxon>Stramenopiles</taxon>
        <taxon>Ochrophyta</taxon>
        <taxon>PX clade</taxon>
        <taxon>Xanthophyceae</taxon>
        <taxon>Tribonematales</taxon>
        <taxon>Tribonemataceae</taxon>
        <taxon>Tribonema</taxon>
    </lineage>
</organism>
<name>A0A836CBW7_9STRA</name>
<protein>
    <submittedName>
        <fullName evidence="3">Uncharacterized protein</fullName>
    </submittedName>
</protein>
<keyword evidence="4" id="KW-1185">Reference proteome</keyword>
<evidence type="ECO:0000256" key="2">
    <source>
        <dbReference type="SAM" id="MobiDB-lite"/>
    </source>
</evidence>
<dbReference type="AlphaFoldDB" id="A0A836CBW7"/>
<dbReference type="InterPro" id="IPR011009">
    <property type="entry name" value="Kinase-like_dom_sf"/>
</dbReference>
<feature type="coiled-coil region" evidence="1">
    <location>
        <begin position="81"/>
        <end position="115"/>
    </location>
</feature>
<dbReference type="EMBL" id="JAFCMP010000423">
    <property type="protein sequence ID" value="KAG5180039.1"/>
    <property type="molecule type" value="Genomic_DNA"/>
</dbReference>
<reference evidence="3" key="1">
    <citation type="submission" date="2021-02" db="EMBL/GenBank/DDBJ databases">
        <title>First Annotated Genome of the Yellow-green Alga Tribonema minus.</title>
        <authorList>
            <person name="Mahan K.M."/>
        </authorList>
    </citation>
    <scope>NUCLEOTIDE SEQUENCE</scope>
    <source>
        <strain evidence="3">UTEX B ZZ1240</strain>
    </source>
</reference>
<sequence length="677" mass="73219">MEVHNSGGHGAGLLTSRTPTRCCWHACNSSANAADAVCTRVRSSSSSTGAAGGDVPQASDGTQAAPAVAPSAAEIVQSQELSGWREKILSLQRNMQALNDAHKRQQEQLQSQRVTYTLVPESMAVYERGSAVLSRCCNTASAVTEVLSTAAADGGGVFKLNLEGLAERAITAMGVNGWPSQLNAYAPQYEAQVQAALLAACAAMLSAAASQRSAATTQGGSGASQCSTGSDQGATELQQCFLLNTREQDFRRCNADMVLSLSDKALWASFVSPLQLSVYDENSAVGQMAATFDTVCYKQPHREFMVGAYLNPVRGVVELIRMMRQESGMTTIRSGRIPFEWSASNKGFQALAAFITSPPAALGYNLTVIPRALKLHDGRELKGFTPLAYVDHDGCPVTAVYQTHLQDKETGEWQTVALKIAPEALAENEPMYLHILNGHGMKHIPQVLGHGRMPDGDDVMAYLVTSPVGHHIGKGADHRLILQVDRDVASVIGAMEDISPCNVIIHSGRGILIDFHAAISISKTPRVGGKYVYNALSLHYGFWSGEVARCHCTATDLESLFYTLLHFASGGGAVRWRHMGDLTMQGTKWASMTNQALWQAKVLDRCQPELRPVVQELHELFFEPFAGGAAVRYRGPEATFEKFNTVLEKHGAEWMLREPNTALTDAEYWRSLTAASR</sequence>
<accession>A0A836CBW7</accession>
<evidence type="ECO:0000313" key="4">
    <source>
        <dbReference type="Proteomes" id="UP000664859"/>
    </source>
</evidence>
<dbReference type="OrthoDB" id="5584477at2759"/>
<feature type="region of interest" description="Disordered" evidence="2">
    <location>
        <begin position="45"/>
        <end position="66"/>
    </location>
</feature>
<evidence type="ECO:0000256" key="1">
    <source>
        <dbReference type="SAM" id="Coils"/>
    </source>
</evidence>
<gene>
    <name evidence="3" type="ORF">JKP88DRAFT_247123</name>
</gene>